<dbReference type="InterPro" id="IPR029063">
    <property type="entry name" value="SAM-dependent_MTases_sf"/>
</dbReference>
<dbReference type="RefSeq" id="WP_083536460.1">
    <property type="nucleotide sequence ID" value="NZ_CP011971.1"/>
</dbReference>
<evidence type="ECO:0000313" key="5">
    <source>
        <dbReference type="EMBL" id="AMN46433.1"/>
    </source>
</evidence>
<keyword evidence="6" id="KW-1185">Reference proteome</keyword>
<dbReference type="KEGG" id="sdf:ACG33_04805"/>
<dbReference type="CDD" id="cd02440">
    <property type="entry name" value="AdoMet_MTases"/>
    <property type="match status" value="1"/>
</dbReference>
<dbReference type="STRING" id="465721.ACG33_04805"/>
<comment type="similarity">
    <text evidence="1">Belongs to the methyltransferase superfamily.</text>
</comment>
<keyword evidence="2 5" id="KW-0489">Methyltransferase</keyword>
<gene>
    <name evidence="5" type="ORF">ACG33_04805</name>
</gene>
<evidence type="ECO:0000256" key="2">
    <source>
        <dbReference type="ARBA" id="ARBA00022603"/>
    </source>
</evidence>
<dbReference type="PANTHER" id="PTHR44942:SF4">
    <property type="entry name" value="METHYLTRANSFERASE TYPE 11 DOMAIN-CONTAINING PROTEIN"/>
    <property type="match status" value="1"/>
</dbReference>
<dbReference type="Pfam" id="PF08241">
    <property type="entry name" value="Methyltransf_11"/>
    <property type="match status" value="1"/>
</dbReference>
<dbReference type="InterPro" id="IPR051052">
    <property type="entry name" value="Diverse_substrate_MTase"/>
</dbReference>
<dbReference type="InterPro" id="IPR013216">
    <property type="entry name" value="Methyltransf_11"/>
</dbReference>
<proteinExistence type="inferred from homology"/>
<feature type="domain" description="Methyltransferase type 11" evidence="4">
    <location>
        <begin position="42"/>
        <end position="133"/>
    </location>
</feature>
<dbReference type="AlphaFoldDB" id="A0A127F7L7"/>
<dbReference type="Gene3D" id="3.40.50.150">
    <property type="entry name" value="Vaccinia Virus protein VP39"/>
    <property type="match status" value="1"/>
</dbReference>
<reference evidence="5 6" key="1">
    <citation type="submission" date="2015-06" db="EMBL/GenBank/DDBJ databases">
        <title>A Comprehensive Approach to Explore the Metabolic and Phylogenetic Diversity of Bacterial Steroid Degradation in the Environment: Testosterone as an Example.</title>
        <authorList>
            <person name="Yang F.-C."/>
            <person name="Chen Y.-L."/>
            <person name="Yu C.-P."/>
            <person name="Tang S.-L."/>
            <person name="Wang P.-H."/>
            <person name="Ismail W."/>
            <person name="Wang C.-H."/>
            <person name="Yang C.-Y."/>
            <person name="Chiang Y.-R."/>
        </authorList>
    </citation>
    <scope>NUCLEOTIDE SEQUENCE [LARGE SCALE GENOMIC DNA]</scope>
    <source>
        <strain evidence="5 6">DSM 18526</strain>
    </source>
</reference>
<protein>
    <submittedName>
        <fullName evidence="5">Putative methyltransferase</fullName>
    </submittedName>
</protein>
<dbReference type="EMBL" id="CP011971">
    <property type="protein sequence ID" value="AMN46433.1"/>
    <property type="molecule type" value="Genomic_DNA"/>
</dbReference>
<accession>A0A127F7L7</accession>
<evidence type="ECO:0000256" key="1">
    <source>
        <dbReference type="ARBA" id="ARBA00008361"/>
    </source>
</evidence>
<evidence type="ECO:0000259" key="4">
    <source>
        <dbReference type="Pfam" id="PF08241"/>
    </source>
</evidence>
<dbReference type="Proteomes" id="UP000070250">
    <property type="component" value="Chromosome"/>
</dbReference>
<dbReference type="PANTHER" id="PTHR44942">
    <property type="entry name" value="METHYLTRANSF_11 DOMAIN-CONTAINING PROTEIN"/>
    <property type="match status" value="1"/>
</dbReference>
<dbReference type="GO" id="GO:0032259">
    <property type="term" value="P:methylation"/>
    <property type="evidence" value="ECO:0007669"/>
    <property type="project" value="UniProtKB-KW"/>
</dbReference>
<keyword evidence="3 5" id="KW-0808">Transferase</keyword>
<evidence type="ECO:0000313" key="6">
    <source>
        <dbReference type="Proteomes" id="UP000070250"/>
    </source>
</evidence>
<evidence type="ECO:0000256" key="3">
    <source>
        <dbReference type="ARBA" id="ARBA00022679"/>
    </source>
</evidence>
<dbReference type="OrthoDB" id="529208at2"/>
<dbReference type="GO" id="GO:0008757">
    <property type="term" value="F:S-adenosylmethionine-dependent methyltransferase activity"/>
    <property type="evidence" value="ECO:0007669"/>
    <property type="project" value="InterPro"/>
</dbReference>
<name>A0A127F7L7_STEDE</name>
<sequence length="255" mass="28902">METNYAEVTEIAGEPITAEQLFRLNHRYAWAVGYCGGRDVVECGCGTGPGLGLLQGASRTFEAGDISPLMVEVARRHYGSRVRVSQFNAETLPFASASKDVVLLFEAIYYLPDASRFVRECRRVLRPGGYMLIVTANKDLWDFHPSPHAYRYYGVLELSELFAEYGFECEFFGFQDVRRTGWRQRLLRPVKRFVVAIGLMPKTMAGKRWIKRIVFGPSLSMPAELSPGYSLELLERIDAGCQNEHHKIIYCAARL</sequence>
<dbReference type="SUPFAM" id="SSF53335">
    <property type="entry name" value="S-adenosyl-L-methionine-dependent methyltransferases"/>
    <property type="match status" value="1"/>
</dbReference>
<organism evidence="5 6">
    <name type="scientific">Steroidobacter denitrificans</name>
    <dbReference type="NCBI Taxonomy" id="465721"/>
    <lineage>
        <taxon>Bacteria</taxon>
        <taxon>Pseudomonadati</taxon>
        <taxon>Pseudomonadota</taxon>
        <taxon>Gammaproteobacteria</taxon>
        <taxon>Steroidobacterales</taxon>
        <taxon>Steroidobacteraceae</taxon>
        <taxon>Steroidobacter</taxon>
    </lineage>
</organism>